<name>A0AAE0KN20_9PEZI</name>
<evidence type="ECO:0000256" key="4">
    <source>
        <dbReference type="SAM" id="MobiDB-lite"/>
    </source>
</evidence>
<evidence type="ECO:0000256" key="1">
    <source>
        <dbReference type="ARBA" id="ARBA00022723"/>
    </source>
</evidence>
<dbReference type="Proteomes" id="UP001287356">
    <property type="component" value="Unassembled WGS sequence"/>
</dbReference>
<evidence type="ECO:0000256" key="3">
    <source>
        <dbReference type="ARBA" id="ARBA00022833"/>
    </source>
</evidence>
<keyword evidence="2" id="KW-0863">Zinc-finger</keyword>
<evidence type="ECO:0000313" key="5">
    <source>
        <dbReference type="EMBL" id="KAK3378890.1"/>
    </source>
</evidence>
<accession>A0AAE0KN20</accession>
<dbReference type="GO" id="GO:0008270">
    <property type="term" value="F:zinc ion binding"/>
    <property type="evidence" value="ECO:0007669"/>
    <property type="project" value="UniProtKB-KW"/>
</dbReference>
<gene>
    <name evidence="5" type="ORF">B0T24DRAFT_142109</name>
</gene>
<dbReference type="InterPro" id="IPR017907">
    <property type="entry name" value="Znf_RING_CS"/>
</dbReference>
<evidence type="ECO:0008006" key="7">
    <source>
        <dbReference type="Google" id="ProtNLM"/>
    </source>
</evidence>
<keyword evidence="1" id="KW-0479">Metal-binding</keyword>
<feature type="region of interest" description="Disordered" evidence="4">
    <location>
        <begin position="1"/>
        <end position="27"/>
    </location>
</feature>
<protein>
    <recommendedName>
        <fullName evidence="7">RING-type domain-containing protein</fullName>
    </recommendedName>
</protein>
<dbReference type="PROSITE" id="PS00518">
    <property type="entry name" value="ZF_RING_1"/>
    <property type="match status" value="1"/>
</dbReference>
<dbReference type="AlphaFoldDB" id="A0AAE0KN20"/>
<keyword evidence="6" id="KW-1185">Reference proteome</keyword>
<proteinExistence type="predicted"/>
<sequence length="212" mass="23548">MEFTIKETSSPAAVQTPPVPPFYIKPASQFGPRERQCCRCGTRTTTPSTAAASVQTSRSCECDHQFCDECLRRDGRRRTVIPHSFPVDWVCSTCGDTHSVLEILTGTVECQCEAPTLQAVYDQFGNIFLYWRDDPAVYDLSDPAKVQEAAWRVWEAGSAPWLPCVVAAEKAAKARELGSRGFNRLSSQLSISSQDSLDEVLAEMEMEINQSE</sequence>
<evidence type="ECO:0000256" key="2">
    <source>
        <dbReference type="ARBA" id="ARBA00022771"/>
    </source>
</evidence>
<evidence type="ECO:0000313" key="6">
    <source>
        <dbReference type="Proteomes" id="UP001287356"/>
    </source>
</evidence>
<organism evidence="5 6">
    <name type="scientific">Lasiosphaeria ovina</name>
    <dbReference type="NCBI Taxonomy" id="92902"/>
    <lineage>
        <taxon>Eukaryota</taxon>
        <taxon>Fungi</taxon>
        <taxon>Dikarya</taxon>
        <taxon>Ascomycota</taxon>
        <taxon>Pezizomycotina</taxon>
        <taxon>Sordariomycetes</taxon>
        <taxon>Sordariomycetidae</taxon>
        <taxon>Sordariales</taxon>
        <taxon>Lasiosphaeriaceae</taxon>
        <taxon>Lasiosphaeria</taxon>
    </lineage>
</organism>
<dbReference type="EMBL" id="JAULSN010000002">
    <property type="protein sequence ID" value="KAK3378890.1"/>
    <property type="molecule type" value="Genomic_DNA"/>
</dbReference>
<comment type="caution">
    <text evidence="5">The sequence shown here is derived from an EMBL/GenBank/DDBJ whole genome shotgun (WGS) entry which is preliminary data.</text>
</comment>
<reference evidence="5" key="1">
    <citation type="journal article" date="2023" name="Mol. Phylogenet. Evol.">
        <title>Genome-scale phylogeny and comparative genomics of the fungal order Sordariales.</title>
        <authorList>
            <person name="Hensen N."/>
            <person name="Bonometti L."/>
            <person name="Westerberg I."/>
            <person name="Brannstrom I.O."/>
            <person name="Guillou S."/>
            <person name="Cros-Aarteil S."/>
            <person name="Calhoun S."/>
            <person name="Haridas S."/>
            <person name="Kuo A."/>
            <person name="Mondo S."/>
            <person name="Pangilinan J."/>
            <person name="Riley R."/>
            <person name="LaButti K."/>
            <person name="Andreopoulos B."/>
            <person name="Lipzen A."/>
            <person name="Chen C."/>
            <person name="Yan M."/>
            <person name="Daum C."/>
            <person name="Ng V."/>
            <person name="Clum A."/>
            <person name="Steindorff A."/>
            <person name="Ohm R.A."/>
            <person name="Martin F."/>
            <person name="Silar P."/>
            <person name="Natvig D.O."/>
            <person name="Lalanne C."/>
            <person name="Gautier V."/>
            <person name="Ament-Velasquez S.L."/>
            <person name="Kruys A."/>
            <person name="Hutchinson M.I."/>
            <person name="Powell A.J."/>
            <person name="Barry K."/>
            <person name="Miller A.N."/>
            <person name="Grigoriev I.V."/>
            <person name="Debuchy R."/>
            <person name="Gladieux P."/>
            <person name="Hiltunen Thoren M."/>
            <person name="Johannesson H."/>
        </authorList>
    </citation>
    <scope>NUCLEOTIDE SEQUENCE</scope>
    <source>
        <strain evidence="5">CBS 958.72</strain>
    </source>
</reference>
<reference evidence="5" key="2">
    <citation type="submission" date="2023-06" db="EMBL/GenBank/DDBJ databases">
        <authorList>
            <consortium name="Lawrence Berkeley National Laboratory"/>
            <person name="Haridas S."/>
            <person name="Hensen N."/>
            <person name="Bonometti L."/>
            <person name="Westerberg I."/>
            <person name="Brannstrom I.O."/>
            <person name="Guillou S."/>
            <person name="Cros-Aarteil S."/>
            <person name="Calhoun S."/>
            <person name="Kuo A."/>
            <person name="Mondo S."/>
            <person name="Pangilinan J."/>
            <person name="Riley R."/>
            <person name="Labutti K."/>
            <person name="Andreopoulos B."/>
            <person name="Lipzen A."/>
            <person name="Chen C."/>
            <person name="Yanf M."/>
            <person name="Daum C."/>
            <person name="Ng V."/>
            <person name="Clum A."/>
            <person name="Steindorff A."/>
            <person name="Ohm R."/>
            <person name="Martin F."/>
            <person name="Silar P."/>
            <person name="Natvig D."/>
            <person name="Lalanne C."/>
            <person name="Gautier V."/>
            <person name="Ament-Velasquez S.L."/>
            <person name="Kruys A."/>
            <person name="Hutchinson M.I."/>
            <person name="Powell A.J."/>
            <person name="Barry K."/>
            <person name="Miller A.N."/>
            <person name="Grigoriev I.V."/>
            <person name="Debuchy R."/>
            <person name="Gladieux P."/>
            <person name="Thoren M.H."/>
            <person name="Johannesson H."/>
        </authorList>
    </citation>
    <scope>NUCLEOTIDE SEQUENCE</scope>
    <source>
        <strain evidence="5">CBS 958.72</strain>
    </source>
</reference>
<keyword evidence="3" id="KW-0862">Zinc</keyword>
<feature type="compositionally biased region" description="Polar residues" evidence="4">
    <location>
        <begin position="1"/>
        <end position="13"/>
    </location>
</feature>